<evidence type="ECO:0000256" key="1">
    <source>
        <dbReference type="ARBA" id="ARBA00005032"/>
    </source>
</evidence>
<comment type="caution">
    <text evidence="8">The sequence shown here is derived from an EMBL/GenBank/DDBJ whole genome shotgun (WGS) entry which is preliminary data.</text>
</comment>
<dbReference type="InterPro" id="IPR000594">
    <property type="entry name" value="ThiF_NAD_FAD-bd"/>
</dbReference>
<keyword evidence="9" id="KW-1185">Reference proteome</keyword>
<protein>
    <recommendedName>
        <fullName evidence="3 5">NEDD8-activating enzyme E1 regulatory subunit</fullName>
    </recommendedName>
</protein>
<dbReference type="Pfam" id="PF00899">
    <property type="entry name" value="ThiF"/>
    <property type="match status" value="1"/>
</dbReference>
<name>A0ABP1QFP7_9HEXA</name>
<evidence type="ECO:0000313" key="9">
    <source>
        <dbReference type="Proteomes" id="UP001642540"/>
    </source>
</evidence>
<dbReference type="InterPro" id="IPR035985">
    <property type="entry name" value="Ubiquitin-activating_enz"/>
</dbReference>
<evidence type="ECO:0000256" key="3">
    <source>
        <dbReference type="ARBA" id="ARBA00015407"/>
    </source>
</evidence>
<dbReference type="EMBL" id="CAXLJM020000028">
    <property type="protein sequence ID" value="CAL8097439.1"/>
    <property type="molecule type" value="Genomic_DNA"/>
</dbReference>
<evidence type="ECO:0000256" key="6">
    <source>
        <dbReference type="SAM" id="MobiDB-lite"/>
    </source>
</evidence>
<evidence type="ECO:0000256" key="2">
    <source>
        <dbReference type="ARBA" id="ARBA00006868"/>
    </source>
</evidence>
<evidence type="ECO:0000256" key="4">
    <source>
        <dbReference type="ARBA" id="ARBA00022786"/>
    </source>
</evidence>
<sequence length="547" mass="61744">MTSASPSPKSPEVSEKSKKYDRQLRLWGDHGQNKLERSQVCLINANATGTEILKSLVLPGCGSFVIVDGHRVTQEDIGNNFFLDVDSLNKSRAECAVRLLLELNADVAGEAIADHPDSLLNTDPKFFNRFTVVIGCHLGERVLATLSKVLWESGIPFLHVQTTGMIGWIRIQQNEHTIIESHPDNPKSDLRLDVPFPELVSHMDSIQLENREDTVKTPWLVLLYKALKSYISQGRQNENVSDCSPPERYPFSGKQKTEFKNYLREFLRSVGLEDMDDSFEEALKAVNTAILRTTVPDEVKAILEDAKTSKPENKFWILCAALKEFINDRDGQLPLRGVLPDMTADSEKYIKLQNVYRDKATKDANEIFDKACQIMKQSGKQGLSITVEEVRLFCKESHNLRLIRGYPIHEELASSPNSVLVDLAQNMEECDQELMFYIILRAHLRFHNEYSTYPGSDDSETDISRFKTTMMKMLNEWNTSVVAREDCIHEICRYGGAEIPSVAAFVGGTAAQEVIKIVTNQYVPLDNTFIYNAITSTTRSLKLAADL</sequence>
<dbReference type="PANTHER" id="PTHR10953:SF29">
    <property type="entry name" value="NEDD8-ACTIVATING ENZYME E1 REGULATORY SUBUNIT"/>
    <property type="match status" value="1"/>
</dbReference>
<evidence type="ECO:0000313" key="8">
    <source>
        <dbReference type="EMBL" id="CAL8097439.1"/>
    </source>
</evidence>
<reference evidence="8 9" key="1">
    <citation type="submission" date="2024-08" db="EMBL/GenBank/DDBJ databases">
        <authorList>
            <person name="Cucini C."/>
            <person name="Frati F."/>
        </authorList>
    </citation>
    <scope>NUCLEOTIDE SEQUENCE [LARGE SCALE GENOMIC DNA]</scope>
</reference>
<feature type="domain" description="THIF-type NAD/FAD binding fold" evidence="7">
    <location>
        <begin position="20"/>
        <end position="543"/>
    </location>
</feature>
<dbReference type="Gene3D" id="3.40.50.720">
    <property type="entry name" value="NAD(P)-binding Rossmann-like Domain"/>
    <property type="match status" value="2"/>
</dbReference>
<dbReference type="SUPFAM" id="SSF69572">
    <property type="entry name" value="Activating enzymes of the ubiquitin-like proteins"/>
    <property type="match status" value="1"/>
</dbReference>
<dbReference type="PANTHER" id="PTHR10953">
    <property type="entry name" value="UBIQUITIN-ACTIVATING ENZYME E1"/>
    <property type="match status" value="1"/>
</dbReference>
<proteinExistence type="inferred from homology"/>
<feature type="region of interest" description="Disordered" evidence="6">
    <location>
        <begin position="1"/>
        <end position="20"/>
    </location>
</feature>
<accession>A0ABP1QFP7</accession>
<dbReference type="CDD" id="cd01493">
    <property type="entry name" value="APPBP1_RUB"/>
    <property type="match status" value="1"/>
</dbReference>
<dbReference type="InterPro" id="IPR030667">
    <property type="entry name" value="APP-BP1"/>
</dbReference>
<dbReference type="Proteomes" id="UP001642540">
    <property type="component" value="Unassembled WGS sequence"/>
</dbReference>
<evidence type="ECO:0000259" key="7">
    <source>
        <dbReference type="Pfam" id="PF00899"/>
    </source>
</evidence>
<feature type="compositionally biased region" description="Low complexity" evidence="6">
    <location>
        <begin position="1"/>
        <end position="11"/>
    </location>
</feature>
<comment type="pathway">
    <text evidence="1 5">Protein modification; protein neddylation.</text>
</comment>
<dbReference type="InterPro" id="IPR045886">
    <property type="entry name" value="ThiF/MoeB/HesA"/>
</dbReference>
<dbReference type="PIRSF" id="PIRSF039099">
    <property type="entry name" value="APP-BP1"/>
    <property type="match status" value="1"/>
</dbReference>
<gene>
    <name evidence="8" type="ORF">ODALV1_LOCUS9644</name>
</gene>
<keyword evidence="4 5" id="KW-0833">Ubl conjugation pathway</keyword>
<comment type="similarity">
    <text evidence="2 5">Belongs to the ubiquitin-activating E1 family. ULA1 subfamily.</text>
</comment>
<organism evidence="8 9">
    <name type="scientific">Orchesella dallaii</name>
    <dbReference type="NCBI Taxonomy" id="48710"/>
    <lineage>
        <taxon>Eukaryota</taxon>
        <taxon>Metazoa</taxon>
        <taxon>Ecdysozoa</taxon>
        <taxon>Arthropoda</taxon>
        <taxon>Hexapoda</taxon>
        <taxon>Collembola</taxon>
        <taxon>Entomobryomorpha</taxon>
        <taxon>Entomobryoidea</taxon>
        <taxon>Orchesellidae</taxon>
        <taxon>Orchesellinae</taxon>
        <taxon>Orchesella</taxon>
    </lineage>
</organism>
<evidence type="ECO:0000256" key="5">
    <source>
        <dbReference type="PIRNR" id="PIRNR039099"/>
    </source>
</evidence>